<evidence type="ECO:0000313" key="2">
    <source>
        <dbReference type="EMBL" id="CRZ03183.1"/>
    </source>
</evidence>
<proteinExistence type="predicted"/>
<name>A0A0H5QMF5_9EUKA</name>
<sequence length="268" mass="31438">MGSLIVEFSKQIGWYNKFPKANIKMKQNMIILTNLRKGKQKIILLPYDMTIVIPYDNINTFMQSQNQSDASVDQHQMKRQIWTDRSLSTQYRAGWSTPEVFTAQSLVKNLVRQLKRENRPSLRIRLNNKLKQSSKQGRYKFMEISTRRKNPENEKATYAYTASKRTALKRTTVTTIDVPYVVTINIKRSTAARSTAQHINVRLVKKRDTYQKYAQTKFTTMTTRYVKYRIKTAITNRYITNQQTKSQQNKNRANTKIPIPSTSIPKQR</sequence>
<dbReference type="EMBL" id="HACM01002741">
    <property type="protein sequence ID" value="CRZ03183.1"/>
    <property type="molecule type" value="Transcribed_RNA"/>
</dbReference>
<feature type="compositionally biased region" description="Low complexity" evidence="1">
    <location>
        <begin position="241"/>
        <end position="251"/>
    </location>
</feature>
<evidence type="ECO:0000256" key="1">
    <source>
        <dbReference type="SAM" id="MobiDB-lite"/>
    </source>
</evidence>
<feature type="non-terminal residue" evidence="2">
    <location>
        <position position="268"/>
    </location>
</feature>
<dbReference type="AlphaFoldDB" id="A0A0H5QMF5"/>
<feature type="region of interest" description="Disordered" evidence="1">
    <location>
        <begin position="241"/>
        <end position="268"/>
    </location>
</feature>
<accession>A0A0H5QMF5</accession>
<organism evidence="2">
    <name type="scientific">Spongospora subterranea</name>
    <dbReference type="NCBI Taxonomy" id="70186"/>
    <lineage>
        <taxon>Eukaryota</taxon>
        <taxon>Sar</taxon>
        <taxon>Rhizaria</taxon>
        <taxon>Endomyxa</taxon>
        <taxon>Phytomyxea</taxon>
        <taxon>Plasmodiophorida</taxon>
        <taxon>Plasmodiophoridae</taxon>
        <taxon>Spongospora</taxon>
    </lineage>
</organism>
<reference evidence="2" key="1">
    <citation type="submission" date="2015-04" db="EMBL/GenBank/DDBJ databases">
        <title>The genome sequence of the plant pathogenic Rhizarian Plasmodiophora brassicae reveals insights in its biotrophic life cycle and the origin of chitin synthesis.</title>
        <authorList>
            <person name="Schwelm A."/>
            <person name="Fogelqvist J."/>
            <person name="Knaust A."/>
            <person name="Julke S."/>
            <person name="Lilja T."/>
            <person name="Dhandapani V."/>
            <person name="Bonilla-Rosso G."/>
            <person name="Karlsson M."/>
            <person name="Shevchenko A."/>
            <person name="Choi S.R."/>
            <person name="Kim H.G."/>
            <person name="Park J.Y."/>
            <person name="Lim Y.P."/>
            <person name="Ludwig-Muller J."/>
            <person name="Dixelius C."/>
        </authorList>
    </citation>
    <scope>NUCLEOTIDE SEQUENCE</scope>
    <source>
        <tissue evidence="2">Potato root galls</tissue>
    </source>
</reference>
<protein>
    <submittedName>
        <fullName evidence="2">Uncharacterized protein</fullName>
    </submittedName>
</protein>